<proteinExistence type="predicted"/>
<feature type="non-terminal residue" evidence="2">
    <location>
        <position position="1"/>
    </location>
</feature>
<evidence type="ECO:0000313" key="2">
    <source>
        <dbReference type="EMBL" id="KKL28526.1"/>
    </source>
</evidence>
<sequence>RVAGPPPPPPPTGGIQPSMPTLQEPAPFPQAPNINIQRPEWGGGAYAGGNFGEGSFYNQLRQPITADIGLSDLERKRLSNIGRANVQGSTKALMDEFSSAAGGRGFRAGESGRTDTALGQIAQRGVSALSGYESNLAINEANNRFGQNMALNQANLGRMSAGAGIDLGRESFATQRYGVDAGLAGQQAELQLQQYGIDVGANVAGRGLDLNKYGIDVGAGTSRYGIETGAQVAREGLGTQRYGIDVGAETSRYGIDVGAQTAGRALDLQRYGIDVGAETSRYGTDVGAETSRYGVDVMAGVDMERIRSQADIAKMNLHLSNEQFQQQFGFSKEQFQYYQEQDAIRLWLDYYSNQQGQQQDQWTPWWLGITGTGSG</sequence>
<feature type="compositionally biased region" description="Pro residues" evidence="1">
    <location>
        <begin position="1"/>
        <end position="12"/>
    </location>
</feature>
<gene>
    <name evidence="2" type="ORF">LCGC14_2374270</name>
</gene>
<organism evidence="2">
    <name type="scientific">marine sediment metagenome</name>
    <dbReference type="NCBI Taxonomy" id="412755"/>
    <lineage>
        <taxon>unclassified sequences</taxon>
        <taxon>metagenomes</taxon>
        <taxon>ecological metagenomes</taxon>
    </lineage>
</organism>
<dbReference type="EMBL" id="LAZR01035067">
    <property type="protein sequence ID" value="KKL28526.1"/>
    <property type="molecule type" value="Genomic_DNA"/>
</dbReference>
<evidence type="ECO:0000256" key="1">
    <source>
        <dbReference type="SAM" id="MobiDB-lite"/>
    </source>
</evidence>
<reference evidence="2" key="1">
    <citation type="journal article" date="2015" name="Nature">
        <title>Complex archaea that bridge the gap between prokaryotes and eukaryotes.</title>
        <authorList>
            <person name="Spang A."/>
            <person name="Saw J.H."/>
            <person name="Jorgensen S.L."/>
            <person name="Zaremba-Niedzwiedzka K."/>
            <person name="Martijn J."/>
            <person name="Lind A.E."/>
            <person name="van Eijk R."/>
            <person name="Schleper C."/>
            <person name="Guy L."/>
            <person name="Ettema T.J."/>
        </authorList>
    </citation>
    <scope>NUCLEOTIDE SEQUENCE</scope>
</reference>
<name>A0A0F9EF86_9ZZZZ</name>
<comment type="caution">
    <text evidence="2">The sequence shown here is derived from an EMBL/GenBank/DDBJ whole genome shotgun (WGS) entry which is preliminary data.</text>
</comment>
<accession>A0A0F9EF86</accession>
<protein>
    <submittedName>
        <fullName evidence="2">Uncharacterized protein</fullName>
    </submittedName>
</protein>
<feature type="region of interest" description="Disordered" evidence="1">
    <location>
        <begin position="1"/>
        <end position="40"/>
    </location>
</feature>
<dbReference type="AlphaFoldDB" id="A0A0F9EF86"/>